<comment type="caution">
    <text evidence="2">The sequence shown here is derived from an EMBL/GenBank/DDBJ whole genome shotgun (WGS) entry which is preliminary data.</text>
</comment>
<gene>
    <name evidence="2" type="ORF">JOE68_003504</name>
</gene>
<evidence type="ECO:0000256" key="1">
    <source>
        <dbReference type="SAM" id="MobiDB-lite"/>
    </source>
</evidence>
<reference evidence="2 3" key="1">
    <citation type="submission" date="2021-01" db="EMBL/GenBank/DDBJ databases">
        <title>Sequencing the genomes of 1000 actinobacteria strains.</title>
        <authorList>
            <person name="Klenk H.-P."/>
        </authorList>
    </citation>
    <scope>NUCLEOTIDE SEQUENCE [LARGE SCALE GENOMIC DNA]</scope>
    <source>
        <strain evidence="2 3">DSM 44581</strain>
    </source>
</reference>
<feature type="compositionally biased region" description="Basic and acidic residues" evidence="1">
    <location>
        <begin position="640"/>
        <end position="714"/>
    </location>
</feature>
<feature type="compositionally biased region" description="Basic and acidic residues" evidence="1">
    <location>
        <begin position="426"/>
        <end position="442"/>
    </location>
</feature>
<feature type="compositionally biased region" description="Low complexity" evidence="1">
    <location>
        <begin position="759"/>
        <end position="775"/>
    </location>
</feature>
<protein>
    <submittedName>
        <fullName evidence="2">Uncharacterized protein</fullName>
    </submittedName>
</protein>
<proteinExistence type="predicted"/>
<feature type="compositionally biased region" description="Low complexity" evidence="1">
    <location>
        <begin position="869"/>
        <end position="888"/>
    </location>
</feature>
<name>A0ABS2SAH6_9PSEU</name>
<organism evidence="2 3">
    <name type="scientific">Saccharothrix algeriensis</name>
    <dbReference type="NCBI Taxonomy" id="173560"/>
    <lineage>
        <taxon>Bacteria</taxon>
        <taxon>Bacillati</taxon>
        <taxon>Actinomycetota</taxon>
        <taxon>Actinomycetes</taxon>
        <taxon>Pseudonocardiales</taxon>
        <taxon>Pseudonocardiaceae</taxon>
        <taxon>Saccharothrix</taxon>
    </lineage>
</organism>
<dbReference type="Proteomes" id="UP001195724">
    <property type="component" value="Unassembled WGS sequence"/>
</dbReference>
<feature type="compositionally biased region" description="Basic and acidic residues" evidence="1">
    <location>
        <begin position="54"/>
        <end position="78"/>
    </location>
</feature>
<feature type="compositionally biased region" description="Basic and acidic residues" evidence="1">
    <location>
        <begin position="291"/>
        <end position="301"/>
    </location>
</feature>
<feature type="compositionally biased region" description="Basic and acidic residues" evidence="1">
    <location>
        <begin position="308"/>
        <end position="333"/>
    </location>
</feature>
<accession>A0ABS2SAH6</accession>
<feature type="compositionally biased region" description="Basic and acidic residues" evidence="1">
    <location>
        <begin position="241"/>
        <end position="273"/>
    </location>
</feature>
<evidence type="ECO:0000313" key="3">
    <source>
        <dbReference type="Proteomes" id="UP001195724"/>
    </source>
</evidence>
<dbReference type="RefSeq" id="WP_204843386.1">
    <property type="nucleotide sequence ID" value="NZ_JAFBCL010000001.1"/>
</dbReference>
<feature type="compositionally biased region" description="Basic and acidic residues" evidence="1">
    <location>
        <begin position="147"/>
        <end position="159"/>
    </location>
</feature>
<feature type="compositionally biased region" description="Basic and acidic residues" evidence="1">
    <location>
        <begin position="348"/>
        <end position="372"/>
    </location>
</feature>
<feature type="compositionally biased region" description="Basic and acidic residues" evidence="1">
    <location>
        <begin position="171"/>
        <end position="202"/>
    </location>
</feature>
<feature type="compositionally biased region" description="Basic and acidic residues" evidence="1">
    <location>
        <begin position="475"/>
        <end position="485"/>
    </location>
</feature>
<keyword evidence="3" id="KW-1185">Reference proteome</keyword>
<feature type="compositionally biased region" description="Low complexity" evidence="1">
    <location>
        <begin position="230"/>
        <end position="239"/>
    </location>
</feature>
<dbReference type="EMBL" id="JAFBCL010000001">
    <property type="protein sequence ID" value="MBM7812639.1"/>
    <property type="molecule type" value="Genomic_DNA"/>
</dbReference>
<evidence type="ECO:0000313" key="2">
    <source>
        <dbReference type="EMBL" id="MBM7812639.1"/>
    </source>
</evidence>
<feature type="compositionally biased region" description="Pro residues" evidence="1">
    <location>
        <begin position="846"/>
        <end position="865"/>
    </location>
</feature>
<feature type="compositionally biased region" description="Basic and acidic residues" evidence="1">
    <location>
        <begin position="90"/>
        <end position="112"/>
    </location>
</feature>
<feature type="compositionally biased region" description="Low complexity" evidence="1">
    <location>
        <begin position="41"/>
        <end position="50"/>
    </location>
</feature>
<feature type="region of interest" description="Disordered" evidence="1">
    <location>
        <begin position="40"/>
        <end position="917"/>
    </location>
</feature>
<feature type="compositionally biased region" description="Basic and acidic residues" evidence="1">
    <location>
        <begin position="218"/>
        <end position="227"/>
    </location>
</feature>
<sequence>MGSLFGQVWLWSLLSFVAGAALTWLVLVRPVKKELADLQERQAAAPRETPAAPPRDDFDHWHVEHRNPVEDLLPDRSPRHGAAVGPGSVGRDDRPGEPADEHRPPVEPEERPAFAGSAQRSGPVGLAGAERRGDLAEQPGFAGAGAPEHRDDPAERSDSAEVGQRGGQAGPERRDDLAGFGRRDDLAGFEEEQPRSLVERLAPEPPADGVADGVADQPVDRSAEETHLFPPAAAEAPEPAAHPEADGSRPRAAWHEEHPAAPEEDRDGGEPERPAAQTTLIPATALARAIAEVDGRADEQRPAGTAWRIEDADHGPDADRPPAADRHEHGRDAEDAEQPVWTPAEPPAARHADEPPRTDEQPLRTDEPEPAWRAEGAQRWPDHDLTGEYPVIRAELTSDDLEPPAFRPGHHGGHPEQPEQFSSHLESLRAEQLRQEAERSAPRTELLPPVDAEPPAGTRPDPAPGHAEPAADAPVDPRADARFEPPAEPTAYFEPPAPAPEPAEPEPRARGFARPGNSEHTAFVPWRATLLDDEPAHREPEPQHAGPEPQEPAFTPRFVDSGPLVVEPPHREPEPEAAEQRAPQHREPETEHASQHREPQHVEPQHVEPQHVEPQHVEPQHVEPQHVEPQHIEPAAAEPTRTEPEHAEPERAESEHAEPERIESAHAEPVHAELAHAESTRVEPAHAEPERAESAHAEPAHTEPERIEPAHAHSDPTGGRVESQESVFTPQFVDSGPLVVEPSPQSAEPLPSRADRARPAAQARQAQARQTPAKPARTRAEEPSRPRSLFEPLLTPEDAEDEPPAPPKPAAPSNDQPFVPRLAPELLASSGSGLPQRPTRPANSPRTPPPPPPAPKPISPPPPRPVRPRPVGFSPSTGGRPTAGTTTRYQQPEGFNPRSPFGPGSVLPKSDGMAPAPDFQVKATLTGRRYFTDESANFGETRADVWFRTVSDAEKAGFRPAP</sequence>
<feature type="compositionally biased region" description="Basic and acidic residues" evidence="1">
    <location>
        <begin position="568"/>
        <end position="631"/>
    </location>
</feature>